<dbReference type="AlphaFoldDB" id="A0A3N1D903"/>
<dbReference type="RefSeq" id="WP_148086234.1">
    <property type="nucleotide sequence ID" value="NZ_RJKE01000001.1"/>
</dbReference>
<dbReference type="Proteomes" id="UP000272400">
    <property type="component" value="Unassembled WGS sequence"/>
</dbReference>
<evidence type="ECO:0000313" key="4">
    <source>
        <dbReference type="Proteomes" id="UP000272400"/>
    </source>
</evidence>
<dbReference type="Pfam" id="PF18986">
    <property type="entry name" value="DUF5719"/>
    <property type="match status" value="1"/>
</dbReference>
<feature type="compositionally biased region" description="Low complexity" evidence="1">
    <location>
        <begin position="35"/>
        <end position="46"/>
    </location>
</feature>
<sequence>MSRARKRTSPLSGALGRFKPAARDAGAAESPWASPAVEAQPGPGAEAEAEGGRDGSDPSAQVPEPRAERTSRRRLRPGTPARGLPRRRRPGSGAQRTGASGAGALTQGALGKVVDVATVVAGNRYGVAALILVAVSALYGAAALTRPGEPSELRGASVPVEAALVACPAAEQAARLSLVSGGEGEGTASVTALDGKAVAEVPAASALFTGEVKRGTALAVRADGGVAAGLEAAQTVVGKRGISSVPCTAPATEHWFVTPGPGAGGLELHVTNVDDVPATIDLDAVSDDGSLDTTDGKALDVPAHGTRVIKIGETLDGLGMIASDVRVLTLRVTATSGRVAAAVRADAGSKGADWATATAEPATRVIVPGVPGGGGRRTLYVGVPGGQDAQVKIRALTADGAFAPEGQDVLDVPARTVIPLDLEAALGGRPAAIELTSTRRIVAGFAAIGADLALGGAGTPLDGGTSALGAAPAPARGTGAQKAREAASLVLTAPGKAATVRVVPLTDSGAGTATEVEIPAGRTVEIPLDAPAVRVIPLPGSGPVYGTRIITTRTGQREQVATIRTLAAAPLTVTLPPVSDSLTSVVP</sequence>
<evidence type="ECO:0000313" key="3">
    <source>
        <dbReference type="EMBL" id="ROO90005.1"/>
    </source>
</evidence>
<keyword evidence="2" id="KW-0472">Membrane</keyword>
<keyword evidence="2" id="KW-0812">Transmembrane</keyword>
<evidence type="ECO:0008006" key="5">
    <source>
        <dbReference type="Google" id="ProtNLM"/>
    </source>
</evidence>
<accession>A0A3N1D903</accession>
<dbReference type="OrthoDB" id="3729011at2"/>
<proteinExistence type="predicted"/>
<keyword evidence="4" id="KW-1185">Reference proteome</keyword>
<reference evidence="3 4" key="1">
    <citation type="submission" date="2018-11" db="EMBL/GenBank/DDBJ databases">
        <title>Sequencing the genomes of 1000 actinobacteria strains.</title>
        <authorList>
            <person name="Klenk H.-P."/>
        </authorList>
    </citation>
    <scope>NUCLEOTIDE SEQUENCE [LARGE SCALE GENOMIC DNA]</scope>
    <source>
        <strain evidence="3 4">DSM 44254</strain>
    </source>
</reference>
<comment type="caution">
    <text evidence="3">The sequence shown here is derived from an EMBL/GenBank/DDBJ whole genome shotgun (WGS) entry which is preliminary data.</text>
</comment>
<name>A0A3N1D903_9ACTN</name>
<protein>
    <recommendedName>
        <fullName evidence="5">Secreted protein</fullName>
    </recommendedName>
</protein>
<keyword evidence="2" id="KW-1133">Transmembrane helix</keyword>
<evidence type="ECO:0000256" key="2">
    <source>
        <dbReference type="SAM" id="Phobius"/>
    </source>
</evidence>
<evidence type="ECO:0000256" key="1">
    <source>
        <dbReference type="SAM" id="MobiDB-lite"/>
    </source>
</evidence>
<dbReference type="EMBL" id="RJKE01000001">
    <property type="protein sequence ID" value="ROO90005.1"/>
    <property type="molecule type" value="Genomic_DNA"/>
</dbReference>
<feature type="transmembrane region" description="Helical" evidence="2">
    <location>
        <begin position="125"/>
        <end position="144"/>
    </location>
</feature>
<dbReference type="InterPro" id="IPR043777">
    <property type="entry name" value="DUF5719"/>
</dbReference>
<gene>
    <name evidence="3" type="ORF">EDD29_7718</name>
</gene>
<organism evidence="3 4">
    <name type="scientific">Actinocorallia herbida</name>
    <dbReference type="NCBI Taxonomy" id="58109"/>
    <lineage>
        <taxon>Bacteria</taxon>
        <taxon>Bacillati</taxon>
        <taxon>Actinomycetota</taxon>
        <taxon>Actinomycetes</taxon>
        <taxon>Streptosporangiales</taxon>
        <taxon>Thermomonosporaceae</taxon>
        <taxon>Actinocorallia</taxon>
    </lineage>
</organism>
<feature type="region of interest" description="Disordered" evidence="1">
    <location>
        <begin position="1"/>
        <end position="102"/>
    </location>
</feature>